<dbReference type="Pfam" id="PF00512">
    <property type="entry name" value="HisKA"/>
    <property type="match status" value="1"/>
</dbReference>
<dbReference type="AlphaFoldDB" id="A0A2N5ZDK3"/>
<feature type="transmembrane region" description="Helical" evidence="7">
    <location>
        <begin position="172"/>
        <end position="194"/>
    </location>
</feature>
<protein>
    <recommendedName>
        <fullName evidence="2">histidine kinase</fullName>
        <ecNumber evidence="2">2.7.13.3</ecNumber>
    </recommendedName>
</protein>
<dbReference type="SUPFAM" id="SSF55874">
    <property type="entry name" value="ATPase domain of HSP90 chaperone/DNA topoisomerase II/histidine kinase"/>
    <property type="match status" value="1"/>
</dbReference>
<dbReference type="Gene3D" id="3.30.565.10">
    <property type="entry name" value="Histidine kinase-like ATPase, C-terminal domain"/>
    <property type="match status" value="1"/>
</dbReference>
<dbReference type="Gene3D" id="1.10.287.130">
    <property type="match status" value="1"/>
</dbReference>
<sequence>MNTLPIFISSLLPGVIIFSTLIFIHTRYENNLYKLLGTSFLLFSFSRLFTNIHSGNLLDFYNMTLESNIFKNMLLIWAIFFIILLFNSLRKKPISFNKLFLPYIFLSIILTTIDNYNPIHNYLICIFFVLISIYSIKRLHFFLKVSHTANLQYISLLLNSFSAILMCLKNNFIFNVLFVLSSIFFSFLTLIYYLDIERRRSIMNSFTRDSLASTKRDIIAIIGHEIRTPLIAIQGYIELLQKERFGPLNEKQKSKIAIVTKNTEKLCEKVDEIIQLSRLQLEENNIIETEIIPLKESINNIINIHKKKNAYEKEMNFDLYFPDKEIFIRTNQTFFYQILNIIIDNSTKFSKDPNKVNISVSLKTENDLINITIKDYGIGIEEDKLKYLFLDFYQDENGLNRTFSGLGLGLSLADKLINKLKGRINVSSIKGQSFTVDLYFPIKIEHLSNLL</sequence>
<feature type="transmembrane region" description="Helical" evidence="7">
    <location>
        <begin position="69"/>
        <end position="89"/>
    </location>
</feature>
<comment type="catalytic activity">
    <reaction evidence="1">
        <text>ATP + protein L-histidine = ADP + protein N-phospho-L-histidine.</text>
        <dbReference type="EC" id="2.7.13.3"/>
    </reaction>
</comment>
<feature type="transmembrane region" description="Helical" evidence="7">
    <location>
        <begin position="119"/>
        <end position="136"/>
    </location>
</feature>
<dbReference type="InterPro" id="IPR050736">
    <property type="entry name" value="Sensor_HK_Regulatory"/>
</dbReference>
<evidence type="ECO:0000259" key="8">
    <source>
        <dbReference type="PROSITE" id="PS50109"/>
    </source>
</evidence>
<evidence type="ECO:0000256" key="7">
    <source>
        <dbReference type="SAM" id="Phobius"/>
    </source>
</evidence>
<keyword evidence="7" id="KW-1133">Transmembrane helix</keyword>
<dbReference type="InterPro" id="IPR036890">
    <property type="entry name" value="HATPase_C_sf"/>
</dbReference>
<keyword evidence="4" id="KW-0808">Transferase</keyword>
<feature type="transmembrane region" description="Helical" evidence="7">
    <location>
        <begin position="96"/>
        <end position="113"/>
    </location>
</feature>
<dbReference type="EC" id="2.7.13.3" evidence="2"/>
<feature type="domain" description="Histidine kinase" evidence="8">
    <location>
        <begin position="221"/>
        <end position="444"/>
    </location>
</feature>
<dbReference type="InterPro" id="IPR003594">
    <property type="entry name" value="HATPase_dom"/>
</dbReference>
<dbReference type="CDD" id="cd00082">
    <property type="entry name" value="HisKA"/>
    <property type="match status" value="1"/>
</dbReference>
<keyword evidence="3" id="KW-0597">Phosphoprotein</keyword>
<dbReference type="InterPro" id="IPR004358">
    <property type="entry name" value="Sig_transdc_His_kin-like_C"/>
</dbReference>
<dbReference type="InterPro" id="IPR036097">
    <property type="entry name" value="HisK_dim/P_sf"/>
</dbReference>
<dbReference type="PRINTS" id="PR00344">
    <property type="entry name" value="BCTRLSENSOR"/>
</dbReference>
<dbReference type="GO" id="GO:0000155">
    <property type="term" value="F:phosphorelay sensor kinase activity"/>
    <property type="evidence" value="ECO:0007669"/>
    <property type="project" value="InterPro"/>
</dbReference>
<dbReference type="InterPro" id="IPR003661">
    <property type="entry name" value="HisK_dim/P_dom"/>
</dbReference>
<evidence type="ECO:0000256" key="4">
    <source>
        <dbReference type="ARBA" id="ARBA00022679"/>
    </source>
</evidence>
<dbReference type="EMBL" id="PKTG01000107">
    <property type="protein sequence ID" value="PLX16740.1"/>
    <property type="molecule type" value="Genomic_DNA"/>
</dbReference>
<gene>
    <name evidence="9" type="ORF">C0601_09695</name>
</gene>
<dbReference type="InterPro" id="IPR005467">
    <property type="entry name" value="His_kinase_dom"/>
</dbReference>
<feature type="transmembrane region" description="Helical" evidence="7">
    <location>
        <begin position="6"/>
        <end position="24"/>
    </location>
</feature>
<organism evidence="9 10">
    <name type="scientific">Muiribacterium halophilum</name>
    <dbReference type="NCBI Taxonomy" id="2053465"/>
    <lineage>
        <taxon>Bacteria</taxon>
        <taxon>Candidatus Muiribacteriota</taxon>
        <taxon>Candidatus Muiribacteriia</taxon>
        <taxon>Candidatus Muiribacteriales</taxon>
        <taxon>Candidatus Muiribacteriaceae</taxon>
        <taxon>Candidatus Muiribacterium</taxon>
    </lineage>
</organism>
<keyword evidence="6" id="KW-0902">Two-component regulatory system</keyword>
<evidence type="ECO:0000313" key="9">
    <source>
        <dbReference type="EMBL" id="PLX16740.1"/>
    </source>
</evidence>
<dbReference type="SUPFAM" id="SSF47384">
    <property type="entry name" value="Homodimeric domain of signal transducing histidine kinase"/>
    <property type="match status" value="1"/>
</dbReference>
<reference evidence="9 10" key="1">
    <citation type="submission" date="2017-11" db="EMBL/GenBank/DDBJ databases">
        <title>Genome-resolved metagenomics identifies genetic mobility, metabolic interactions, and unexpected diversity in perchlorate-reducing communities.</title>
        <authorList>
            <person name="Barnum T.P."/>
            <person name="Figueroa I.A."/>
            <person name="Carlstrom C.I."/>
            <person name="Lucas L.N."/>
            <person name="Engelbrektson A.L."/>
            <person name="Coates J.D."/>
        </authorList>
    </citation>
    <scope>NUCLEOTIDE SEQUENCE [LARGE SCALE GENOMIC DNA]</scope>
    <source>
        <strain evidence="9">BM706</strain>
    </source>
</reference>
<dbReference type="PROSITE" id="PS50109">
    <property type="entry name" value="HIS_KIN"/>
    <property type="match status" value="1"/>
</dbReference>
<accession>A0A2N5ZDK3</accession>
<keyword evidence="5" id="KW-0418">Kinase</keyword>
<proteinExistence type="predicted"/>
<evidence type="ECO:0000256" key="6">
    <source>
        <dbReference type="ARBA" id="ARBA00023012"/>
    </source>
</evidence>
<evidence type="ECO:0000256" key="1">
    <source>
        <dbReference type="ARBA" id="ARBA00000085"/>
    </source>
</evidence>
<evidence type="ECO:0000256" key="2">
    <source>
        <dbReference type="ARBA" id="ARBA00012438"/>
    </source>
</evidence>
<keyword evidence="7" id="KW-0472">Membrane</keyword>
<evidence type="ECO:0000256" key="3">
    <source>
        <dbReference type="ARBA" id="ARBA00022553"/>
    </source>
</evidence>
<comment type="caution">
    <text evidence="9">The sequence shown here is derived from an EMBL/GenBank/DDBJ whole genome shotgun (WGS) entry which is preliminary data.</text>
</comment>
<dbReference type="Pfam" id="PF02518">
    <property type="entry name" value="HATPase_c"/>
    <property type="match status" value="1"/>
</dbReference>
<feature type="transmembrane region" description="Helical" evidence="7">
    <location>
        <begin position="148"/>
        <end position="166"/>
    </location>
</feature>
<dbReference type="PANTHER" id="PTHR43711">
    <property type="entry name" value="TWO-COMPONENT HISTIDINE KINASE"/>
    <property type="match status" value="1"/>
</dbReference>
<dbReference type="SMART" id="SM00387">
    <property type="entry name" value="HATPase_c"/>
    <property type="match status" value="1"/>
</dbReference>
<dbReference type="SMART" id="SM00388">
    <property type="entry name" value="HisKA"/>
    <property type="match status" value="1"/>
</dbReference>
<evidence type="ECO:0000313" key="10">
    <source>
        <dbReference type="Proteomes" id="UP000234857"/>
    </source>
</evidence>
<dbReference type="PANTHER" id="PTHR43711:SF31">
    <property type="entry name" value="HISTIDINE KINASE"/>
    <property type="match status" value="1"/>
</dbReference>
<feature type="transmembrane region" description="Helical" evidence="7">
    <location>
        <begin position="31"/>
        <end position="49"/>
    </location>
</feature>
<evidence type="ECO:0000256" key="5">
    <source>
        <dbReference type="ARBA" id="ARBA00022777"/>
    </source>
</evidence>
<keyword evidence="7" id="KW-0812">Transmembrane</keyword>
<dbReference type="Proteomes" id="UP000234857">
    <property type="component" value="Unassembled WGS sequence"/>
</dbReference>
<name>A0A2N5ZDK3_MUIH1</name>